<dbReference type="InterPro" id="IPR001106">
    <property type="entry name" value="Aromatic_Lyase"/>
</dbReference>
<sequence>MAQDRYALRSAPQWIGPQLEDLLSAHQQVTTELNSSADNPLVDIDAGEVYYGANFQAAAVTAAMEKTRLALQMLGRLLFAQSTELIDPNLNNGLPTNLAADDPSTSFTMKGVDISMAAYASELCYLANPVSTHVHTAEMHNQSINSLAFLSSRMTKKAVEMVSLMASTCLYIGCQAMDLRAMQVDFLCDLQVAIEKVNKTQLTAKLGASLVRDFNQTLKERIAATWRDASRLDVADRINAIGDIAVLELIRTATSGGKISSLAVSFSEPWRREIESTATAVYEKVRRRFFASPSTEKYIGVGPRALYRKVRHDLGVPFHQGLAEHPGTKDTIIPGDTPRSRKTVGSWISIIYEALLDGRIYEALYSIPIRDAQMAKDQAHVANSDCSIDAHVYRAGTAIEAKQQLESRKSGQRRFPNSENMSPTIDATHDGPSEAAPLLDGHARIQRDDESELIERRHARKILLFIGTIIVAVDFGSYLSYAPQVEILEQIICKRLHGHDKITTWQGVLDPIFKSDDVQAELALLVGWMSFWNQVPGILLALPYGFAADRYGRKPVLLLSLIGLILEEAAVRFICWNSSRIAVEAIWAMPLFQILGGGPQIATSMAFTMISDIMDLSQLPRDLATAVGQYLGQTQAEVSSPPQATLPPSAQAAAVEDFRDTVSISESEEADAGPPRIDKRKILTQRRLDQLAAARAAKKSKGSLATRQESRHLDQARPDTDAPSNCRTTATFGRTQETQQELGEIQEQLRQQTERTQRQGEQIQQLLDAILAASGNRNARQRRRSGSPESSPCPRERIRERSPAYEPKNKNQVQIQQFRGNSAAELSTFLGTLQWVFREHPSHYRSEQRRIRLAAGHLSQTLRRDFLDNLHLKYDGSEENMSWGDMEDWLWSNINNPRGRTRTAYASLTQLKQKPTQSFRDFFRQYRTIESEFPHTVPDWLRIEMFLFCCKKSIRDLFRSQNYPQSWNDLVEKGYEYDDDVHEKQRHHDPTRGSSAMGTADAPNPIASNVVKAGIPQPGTLAQLAQLQGPHRLLSERGENWVPYQLRQDGRWLKTQMALLDQGSAYNLISPRLLTQRDWERVETTSEQPETADHTKIETRGTIHILLKATDSWGTEKIVRVSFLVSPIADEEGVWLGKPWLKHVSLLLERADQLTWTFAAPPQKASFVRGAKQIRRLTKTHFPIPIASEVNDETATHGEDTPLQEIPSAYRGWADVFSEEEAAKLPPLSGRSHPIDLEEGRIPPSGPIYNLSEHELMVLREYIASAQKKGWIRRSISPAGSPILFVPKKGGKLRLCVDYRGLNKITKKNRTALPLISAILDRLGRAKLFTKLDLKDAYHRLRIRQGDEWKTAFRCHYGHYEYQVMPFGLVNAPASFQQYINYALEGLVDITCVVYLDDILIFSENAEQHEDDVKEVLSRLRKAGLYANLSKCEFSVREVSFLGFVVDQEGIHMERERVCAIAQWPVPRSVKDVQVFLGFTGFYRRFIKNYSKIVSPLSDCLRKKAPGPSILGPKAMQAFECLKTAFQNGPILKHFDPSRPIRVETDASQFAIGAIISQLHDDRWHPVAFLSRKLQDAETRYAVPDCELLAITEAFR</sequence>
<evidence type="ECO:0000256" key="5">
    <source>
        <dbReference type="SAM" id="MobiDB-lite"/>
    </source>
</evidence>
<feature type="region of interest" description="Disordered" evidence="5">
    <location>
        <begin position="775"/>
        <end position="811"/>
    </location>
</feature>
<dbReference type="SUPFAM" id="SSF56672">
    <property type="entry name" value="DNA/RNA polymerases"/>
    <property type="match status" value="1"/>
</dbReference>
<dbReference type="FunFam" id="3.30.70.270:FF:000020">
    <property type="entry name" value="Transposon Tf2-6 polyprotein-like Protein"/>
    <property type="match status" value="1"/>
</dbReference>
<dbReference type="GO" id="GO:0005739">
    <property type="term" value="C:mitochondrion"/>
    <property type="evidence" value="ECO:0007669"/>
    <property type="project" value="UniProtKB-SubCell"/>
</dbReference>
<dbReference type="Proteomes" id="UP001163105">
    <property type="component" value="Unassembled WGS sequence"/>
</dbReference>
<accession>A0AB34FEL6</accession>
<dbReference type="Gene3D" id="3.10.10.10">
    <property type="entry name" value="HIV Type 1 Reverse Transcriptase, subunit A, domain 1"/>
    <property type="match status" value="1"/>
</dbReference>
<evidence type="ECO:0000259" key="6">
    <source>
        <dbReference type="PROSITE" id="PS50878"/>
    </source>
</evidence>
<dbReference type="InterPro" id="IPR023144">
    <property type="entry name" value="Phe_NH3-lyase_shielding_dom_sf"/>
</dbReference>
<dbReference type="SUPFAM" id="SSF48557">
    <property type="entry name" value="L-aspartase-like"/>
    <property type="match status" value="1"/>
</dbReference>
<dbReference type="PANTHER" id="PTHR37984">
    <property type="entry name" value="PROTEIN CBG26694"/>
    <property type="match status" value="1"/>
</dbReference>
<dbReference type="InterPro" id="IPR043128">
    <property type="entry name" value="Rev_trsase/Diguanyl_cyclase"/>
</dbReference>
<dbReference type="Gene3D" id="1.20.200.10">
    <property type="entry name" value="Fumarase/aspartase (Central domain)"/>
    <property type="match status" value="1"/>
</dbReference>
<dbReference type="Pfam" id="PF17919">
    <property type="entry name" value="RT_RNaseH_2"/>
    <property type="match status" value="1"/>
</dbReference>
<evidence type="ECO:0000256" key="2">
    <source>
        <dbReference type="ARBA" id="ARBA00007238"/>
    </source>
</evidence>
<feature type="region of interest" description="Disordered" evidence="5">
    <location>
        <begin position="403"/>
        <end position="437"/>
    </location>
</feature>
<dbReference type="Gene3D" id="1.10.274.20">
    <property type="entry name" value="Phenylalanine ammonia-lyase 1, domain 3"/>
    <property type="match status" value="1"/>
</dbReference>
<feature type="compositionally biased region" description="Polar residues" evidence="5">
    <location>
        <begin position="415"/>
        <end position="425"/>
    </location>
</feature>
<comment type="subcellular location">
    <subcellularLocation>
        <location evidence="1">Mitochondrion</location>
    </subcellularLocation>
</comment>
<keyword evidence="4" id="KW-0511">Multifunctional enzyme</keyword>
<dbReference type="SUPFAM" id="SSF103473">
    <property type="entry name" value="MFS general substrate transporter"/>
    <property type="match status" value="1"/>
</dbReference>
<feature type="compositionally biased region" description="Basic and acidic residues" evidence="5">
    <location>
        <begin position="794"/>
        <end position="809"/>
    </location>
</feature>
<dbReference type="CDD" id="cd01647">
    <property type="entry name" value="RT_LTR"/>
    <property type="match status" value="1"/>
</dbReference>
<feature type="region of interest" description="Disordered" evidence="5">
    <location>
        <begin position="693"/>
        <end position="741"/>
    </location>
</feature>
<dbReference type="PROSITE" id="PS50878">
    <property type="entry name" value="RT_POL"/>
    <property type="match status" value="1"/>
</dbReference>
<dbReference type="Pfam" id="PF00221">
    <property type="entry name" value="Lyase_aromatic"/>
    <property type="match status" value="1"/>
</dbReference>
<dbReference type="InterPro" id="IPR000477">
    <property type="entry name" value="RT_dom"/>
</dbReference>
<keyword evidence="8" id="KW-1185">Reference proteome</keyword>
<dbReference type="PANTHER" id="PTHR37984:SF5">
    <property type="entry name" value="PROTEIN NYNRIN-LIKE"/>
    <property type="match status" value="1"/>
</dbReference>
<dbReference type="InterPro" id="IPR043502">
    <property type="entry name" value="DNA/RNA_pol_sf"/>
</dbReference>
<feature type="region of interest" description="Disordered" evidence="5">
    <location>
        <begin position="662"/>
        <end position="681"/>
    </location>
</feature>
<evidence type="ECO:0000256" key="3">
    <source>
        <dbReference type="ARBA" id="ARBA00023128"/>
    </source>
</evidence>
<dbReference type="Gene3D" id="3.30.70.270">
    <property type="match status" value="2"/>
</dbReference>
<dbReference type="InterPro" id="IPR050951">
    <property type="entry name" value="Retrovirus_Pol_polyprotein"/>
</dbReference>
<keyword evidence="7" id="KW-0378">Hydrolase</keyword>
<proteinExistence type="inferred from homology"/>
<feature type="compositionally biased region" description="Polar residues" evidence="5">
    <location>
        <begin position="722"/>
        <end position="741"/>
    </location>
</feature>
<feature type="compositionally biased region" description="Basic and acidic residues" evidence="5">
    <location>
        <begin position="708"/>
        <end position="720"/>
    </location>
</feature>
<organism evidence="7 8">
    <name type="scientific">Purpureocillium lavendulum</name>
    <dbReference type="NCBI Taxonomy" id="1247861"/>
    <lineage>
        <taxon>Eukaryota</taxon>
        <taxon>Fungi</taxon>
        <taxon>Dikarya</taxon>
        <taxon>Ascomycota</taxon>
        <taxon>Pezizomycotina</taxon>
        <taxon>Sordariomycetes</taxon>
        <taxon>Hypocreomycetidae</taxon>
        <taxon>Hypocreales</taxon>
        <taxon>Ophiocordycipitaceae</taxon>
        <taxon>Purpureocillium</taxon>
    </lineage>
</organism>
<dbReference type="GO" id="GO:0016787">
    <property type="term" value="F:hydrolase activity"/>
    <property type="evidence" value="ECO:0007669"/>
    <property type="project" value="UniProtKB-KW"/>
</dbReference>
<dbReference type="EMBL" id="JAQHRD010000013">
    <property type="protein sequence ID" value="KAJ6437119.1"/>
    <property type="molecule type" value="Genomic_DNA"/>
</dbReference>
<dbReference type="CDD" id="cd00303">
    <property type="entry name" value="retropepsin_like"/>
    <property type="match status" value="1"/>
</dbReference>
<evidence type="ECO:0000256" key="1">
    <source>
        <dbReference type="ARBA" id="ARBA00004173"/>
    </source>
</evidence>
<keyword evidence="3" id="KW-0496">Mitochondrion</keyword>
<reference evidence="7" key="1">
    <citation type="submission" date="2023-01" db="EMBL/GenBank/DDBJ databases">
        <title>The growth and conidiation of Purpureocillium lavendulum are regulated by nitrogen source and histone H3K14 acetylation.</title>
        <authorList>
            <person name="Tang P."/>
            <person name="Han J."/>
            <person name="Zhang C."/>
            <person name="Tang P."/>
            <person name="Qi F."/>
            <person name="Zhang K."/>
            <person name="Liang L."/>
        </authorList>
    </citation>
    <scope>NUCLEOTIDE SEQUENCE</scope>
    <source>
        <strain evidence="7">YMF1.00683</strain>
    </source>
</reference>
<comment type="caution">
    <text evidence="7">The sequence shown here is derived from an EMBL/GenBank/DDBJ whole genome shotgun (WGS) entry which is preliminary data.</text>
</comment>
<protein>
    <submittedName>
        <fullName evidence="7">Glycoside hydrolase family 76 protein</fullName>
    </submittedName>
</protein>
<evidence type="ECO:0000256" key="4">
    <source>
        <dbReference type="ARBA" id="ARBA00023268"/>
    </source>
</evidence>
<dbReference type="Pfam" id="PF00078">
    <property type="entry name" value="RVT_1"/>
    <property type="match status" value="1"/>
</dbReference>
<feature type="domain" description="Reverse transcriptase" evidence="6">
    <location>
        <begin position="1267"/>
        <end position="1446"/>
    </location>
</feature>
<evidence type="ECO:0000313" key="8">
    <source>
        <dbReference type="Proteomes" id="UP001163105"/>
    </source>
</evidence>
<dbReference type="InterPro" id="IPR041577">
    <property type="entry name" value="RT_RNaseH_2"/>
</dbReference>
<evidence type="ECO:0000313" key="7">
    <source>
        <dbReference type="EMBL" id="KAJ6437119.1"/>
    </source>
</evidence>
<name>A0AB34FEL6_9HYPO</name>
<dbReference type="InterPro" id="IPR008948">
    <property type="entry name" value="L-Aspartase-like"/>
</dbReference>
<comment type="similarity">
    <text evidence="2">Belongs to the PAL/histidase family.</text>
</comment>
<dbReference type="InterPro" id="IPR036259">
    <property type="entry name" value="MFS_trans_sf"/>
</dbReference>
<dbReference type="Gene3D" id="1.20.1250.20">
    <property type="entry name" value="MFS general substrate transporter like domains"/>
    <property type="match status" value="1"/>
</dbReference>
<gene>
    <name evidence="7" type="ORF">O9K51_10089</name>
</gene>